<organism evidence="1">
    <name type="scientific">Solanum chacoense</name>
    <name type="common">Chaco potato</name>
    <dbReference type="NCBI Taxonomy" id="4108"/>
    <lineage>
        <taxon>Eukaryota</taxon>
        <taxon>Viridiplantae</taxon>
        <taxon>Streptophyta</taxon>
        <taxon>Embryophyta</taxon>
        <taxon>Tracheophyta</taxon>
        <taxon>Spermatophyta</taxon>
        <taxon>Magnoliopsida</taxon>
        <taxon>eudicotyledons</taxon>
        <taxon>Gunneridae</taxon>
        <taxon>Pentapetalae</taxon>
        <taxon>asterids</taxon>
        <taxon>lamiids</taxon>
        <taxon>Solanales</taxon>
        <taxon>Solanaceae</taxon>
        <taxon>Solanoideae</taxon>
        <taxon>Solaneae</taxon>
        <taxon>Solanum</taxon>
    </lineage>
</organism>
<evidence type="ECO:0000313" key="1">
    <source>
        <dbReference type="EMBL" id="JAP30664.1"/>
    </source>
</evidence>
<dbReference type="AlphaFoldDB" id="A0A0V0IDR3"/>
<protein>
    <submittedName>
        <fullName evidence="1">Putative ovule protein</fullName>
    </submittedName>
</protein>
<reference evidence="1" key="1">
    <citation type="submission" date="2015-12" db="EMBL/GenBank/DDBJ databases">
        <title>Gene expression during late stages of embryo sac development: a critical building block for successful pollen-pistil interactions.</title>
        <authorList>
            <person name="Liu Y."/>
            <person name="Joly V."/>
            <person name="Sabar M."/>
            <person name="Matton D.P."/>
        </authorList>
    </citation>
    <scope>NUCLEOTIDE SEQUENCE</scope>
</reference>
<dbReference type="EMBL" id="GEDG01006746">
    <property type="protein sequence ID" value="JAP31741.1"/>
    <property type="molecule type" value="Transcribed_RNA"/>
</dbReference>
<name>A0A0V0IDR3_SOLCH</name>
<sequence length="87" mass="9940">MIQLSTKKGVFIRLGRSSCPVLTAENMSTRRITYTAVTWCFMCKCTVENVDYFLLHCKSGNTAIVRVQNWFGIQWTMSGTMKKVSHP</sequence>
<proteinExistence type="predicted"/>
<accession>A0A0V0IDR3</accession>
<dbReference type="EMBL" id="GEDG01007838">
    <property type="protein sequence ID" value="JAP30664.1"/>
    <property type="molecule type" value="Transcribed_RNA"/>
</dbReference>